<proteinExistence type="predicted"/>
<evidence type="ECO:0000313" key="1">
    <source>
        <dbReference type="EMBL" id="CAD8055910.1"/>
    </source>
</evidence>
<protein>
    <submittedName>
        <fullName evidence="2">Uncharacterized protein</fullName>
    </submittedName>
</protein>
<gene>
    <name evidence="1" type="ORF">PPRIM_AZ9-3.1.T0240010</name>
    <name evidence="2" type="ORF">PPRIM_AZ9-3.1.T0240011</name>
</gene>
<dbReference type="EMBL" id="CAJJDM010000022">
    <property type="protein sequence ID" value="CAD8055911.1"/>
    <property type="molecule type" value="Genomic_DNA"/>
</dbReference>
<organism evidence="2 3">
    <name type="scientific">Paramecium primaurelia</name>
    <dbReference type="NCBI Taxonomy" id="5886"/>
    <lineage>
        <taxon>Eukaryota</taxon>
        <taxon>Sar</taxon>
        <taxon>Alveolata</taxon>
        <taxon>Ciliophora</taxon>
        <taxon>Intramacronucleata</taxon>
        <taxon>Oligohymenophorea</taxon>
        <taxon>Peniculida</taxon>
        <taxon>Parameciidae</taxon>
        <taxon>Paramecium</taxon>
    </lineage>
</organism>
<name>A0A8S1KN58_PARPR</name>
<dbReference type="AlphaFoldDB" id="A0A8S1KN58"/>
<reference evidence="2" key="1">
    <citation type="submission" date="2021-01" db="EMBL/GenBank/DDBJ databases">
        <authorList>
            <consortium name="Genoscope - CEA"/>
            <person name="William W."/>
        </authorList>
    </citation>
    <scope>NUCLEOTIDE SEQUENCE</scope>
</reference>
<keyword evidence="3" id="KW-1185">Reference proteome</keyword>
<sequence length="154" mass="18293">MRLRNIQRLQKGNMEIYLQEQNHVLLNLIVSGGGSFNYSGQRNGKLIELSEGFYNYSQVTQKDEYKKGKKVRNGIFFGKWILEISSIKKQEVTHMMMRWMEIQFKQEYGLSCAMIFTLICLAQNKQPVMVNIKWQKNWNMDGNRQKYLSKRNLI</sequence>
<comment type="caution">
    <text evidence="2">The sequence shown here is derived from an EMBL/GenBank/DDBJ whole genome shotgun (WGS) entry which is preliminary data.</text>
</comment>
<dbReference type="EMBL" id="CAJJDM010000022">
    <property type="protein sequence ID" value="CAD8055910.1"/>
    <property type="molecule type" value="Genomic_DNA"/>
</dbReference>
<accession>A0A8S1KN58</accession>
<evidence type="ECO:0000313" key="2">
    <source>
        <dbReference type="EMBL" id="CAD8055911.1"/>
    </source>
</evidence>
<dbReference type="Proteomes" id="UP000688137">
    <property type="component" value="Unassembled WGS sequence"/>
</dbReference>
<evidence type="ECO:0000313" key="3">
    <source>
        <dbReference type="Proteomes" id="UP000688137"/>
    </source>
</evidence>